<proteinExistence type="predicted"/>
<feature type="transmembrane region" description="Helical" evidence="1">
    <location>
        <begin position="290"/>
        <end position="310"/>
    </location>
</feature>
<keyword evidence="1" id="KW-0812">Transmembrane</keyword>
<name>A0A151GSR8_DRECN</name>
<dbReference type="GeneID" id="63713944"/>
<keyword evidence="1" id="KW-1133">Transmembrane helix</keyword>
<feature type="transmembrane region" description="Helical" evidence="1">
    <location>
        <begin position="316"/>
        <end position="336"/>
    </location>
</feature>
<feature type="transmembrane region" description="Helical" evidence="1">
    <location>
        <begin position="136"/>
        <end position="157"/>
    </location>
</feature>
<dbReference type="RefSeq" id="XP_040659518.1">
    <property type="nucleotide sequence ID" value="XM_040798635.1"/>
</dbReference>
<accession>A0A151GSR8</accession>
<dbReference type="EMBL" id="LAYC01000001">
    <property type="protein sequence ID" value="KYK60166.1"/>
    <property type="molecule type" value="Genomic_DNA"/>
</dbReference>
<dbReference type="InParanoid" id="A0A151GSR8"/>
<keyword evidence="1" id="KW-0472">Membrane</keyword>
<feature type="transmembrane region" description="Helical" evidence="1">
    <location>
        <begin position="178"/>
        <end position="200"/>
    </location>
</feature>
<reference evidence="2 3" key="1">
    <citation type="journal article" date="2016" name="Sci. Rep.">
        <title>Insights into Adaptations to a Near-Obligate Nematode Endoparasitic Lifestyle from the Finished Genome of Drechmeria coniospora.</title>
        <authorList>
            <person name="Zhang L."/>
            <person name="Zhou Z."/>
            <person name="Guo Q."/>
            <person name="Fokkens L."/>
            <person name="Miskei M."/>
            <person name="Pocsi I."/>
            <person name="Zhang W."/>
            <person name="Chen M."/>
            <person name="Wang L."/>
            <person name="Sun Y."/>
            <person name="Donzelli B.G."/>
            <person name="Gibson D.M."/>
            <person name="Nelson D.R."/>
            <person name="Luo J.G."/>
            <person name="Rep M."/>
            <person name="Liu H."/>
            <person name="Yang S."/>
            <person name="Wang J."/>
            <person name="Krasnoff S.B."/>
            <person name="Xu Y."/>
            <person name="Molnar I."/>
            <person name="Lin M."/>
        </authorList>
    </citation>
    <scope>NUCLEOTIDE SEQUENCE [LARGE SCALE GENOMIC DNA]</scope>
    <source>
        <strain evidence="2 3">ARSEF 6962</strain>
    </source>
</reference>
<evidence type="ECO:0000313" key="2">
    <source>
        <dbReference type="EMBL" id="KYK60166.1"/>
    </source>
</evidence>
<organism evidence="2 3">
    <name type="scientific">Drechmeria coniospora</name>
    <name type="common">Nematophagous fungus</name>
    <name type="synonym">Meria coniospora</name>
    <dbReference type="NCBI Taxonomy" id="98403"/>
    <lineage>
        <taxon>Eukaryota</taxon>
        <taxon>Fungi</taxon>
        <taxon>Dikarya</taxon>
        <taxon>Ascomycota</taxon>
        <taxon>Pezizomycotina</taxon>
        <taxon>Sordariomycetes</taxon>
        <taxon>Hypocreomycetidae</taxon>
        <taxon>Hypocreales</taxon>
        <taxon>Ophiocordycipitaceae</taxon>
        <taxon>Drechmeria</taxon>
    </lineage>
</organism>
<comment type="caution">
    <text evidence="2">The sequence shown here is derived from an EMBL/GenBank/DDBJ whole genome shotgun (WGS) entry which is preliminary data.</text>
</comment>
<dbReference type="AlphaFoldDB" id="A0A151GSR8"/>
<dbReference type="OrthoDB" id="5394254at2759"/>
<protein>
    <submittedName>
        <fullName evidence="2">Uncharacterized protein</fullName>
    </submittedName>
</protein>
<feature type="transmembrane region" description="Helical" evidence="1">
    <location>
        <begin position="220"/>
        <end position="246"/>
    </location>
</feature>
<sequence>MATTKRSAKSETAVTAKVDGALDGIDTKAAGPPQFHPLAKVPSPLRFALATAMSFVIASLGYSIVSELSEGELASLSRRQDTWGELAMLVSWRITELAVAWIGNLDGLDVAAMDFLSHGPTLYLLTTFYSLSRRTALSALVVDVLSAAVPFAILRPLSDFHCRSKAARRELLDWSLQLYTATLATVIYTVTLILSLRFLLPRYLAIYFSGLPTLVPAYMASYGGLVPVMALFGVAASTFIFAPFAATGKCKEDDKLEDFDPVQATLGQTVWWNVWGYSAKTKVVIRRTTMAMFVTGINTFLACAMTVQGVQSTGAMAYAAVWASAVIFTGLGLGLVGRE</sequence>
<evidence type="ECO:0000256" key="1">
    <source>
        <dbReference type="SAM" id="Phobius"/>
    </source>
</evidence>
<keyword evidence="3" id="KW-1185">Reference proteome</keyword>
<dbReference type="Proteomes" id="UP000076580">
    <property type="component" value="Chromosome 01"/>
</dbReference>
<gene>
    <name evidence="2" type="ORF">DCS_01301</name>
</gene>
<evidence type="ECO:0000313" key="3">
    <source>
        <dbReference type="Proteomes" id="UP000076580"/>
    </source>
</evidence>